<dbReference type="EMBL" id="JAHIBW010000014">
    <property type="protein sequence ID" value="KAG7304951.1"/>
    <property type="molecule type" value="Genomic_DNA"/>
</dbReference>
<dbReference type="InterPro" id="IPR036875">
    <property type="entry name" value="Znf_CCHC_sf"/>
</dbReference>
<dbReference type="InterPro" id="IPR001878">
    <property type="entry name" value="Znf_CCHC"/>
</dbReference>
<feature type="compositionally biased region" description="Basic residues" evidence="2">
    <location>
        <begin position="7"/>
        <end position="36"/>
    </location>
</feature>
<evidence type="ECO:0000313" key="4">
    <source>
        <dbReference type="EMBL" id="KAG7304951.1"/>
    </source>
</evidence>
<evidence type="ECO:0000313" key="5">
    <source>
        <dbReference type="Proteomes" id="UP000823941"/>
    </source>
</evidence>
<feature type="compositionally biased region" description="Polar residues" evidence="2">
    <location>
        <begin position="354"/>
        <end position="370"/>
    </location>
</feature>
<feature type="compositionally biased region" description="Low complexity" evidence="2">
    <location>
        <begin position="42"/>
        <end position="51"/>
    </location>
</feature>
<dbReference type="Gene3D" id="4.10.60.10">
    <property type="entry name" value="Zinc finger, CCHC-type"/>
    <property type="match status" value="1"/>
</dbReference>
<feature type="domain" description="CCHC-type" evidence="3">
    <location>
        <begin position="301"/>
        <end position="316"/>
    </location>
</feature>
<dbReference type="SMART" id="SM00343">
    <property type="entry name" value="ZnF_C2HC"/>
    <property type="match status" value="2"/>
</dbReference>
<dbReference type="Pfam" id="PF00098">
    <property type="entry name" value="zf-CCHC"/>
    <property type="match status" value="1"/>
</dbReference>
<feature type="region of interest" description="Disordered" evidence="2">
    <location>
        <begin position="352"/>
        <end position="377"/>
    </location>
</feature>
<feature type="region of interest" description="Disordered" evidence="2">
    <location>
        <begin position="1"/>
        <end position="62"/>
    </location>
</feature>
<evidence type="ECO:0000256" key="2">
    <source>
        <dbReference type="SAM" id="MobiDB-lite"/>
    </source>
</evidence>
<evidence type="ECO:0000256" key="1">
    <source>
        <dbReference type="PROSITE-ProRule" id="PRU00047"/>
    </source>
</evidence>
<name>A0ABQ7QIB4_PLUXY</name>
<accession>A0ABQ7QIB4</accession>
<keyword evidence="1" id="KW-0863">Zinc-finger</keyword>
<keyword evidence="1" id="KW-0479">Metal-binding</keyword>
<gene>
    <name evidence="4" type="ORF">JYU34_010367</name>
</gene>
<keyword evidence="5" id="KW-1185">Reference proteome</keyword>
<evidence type="ECO:0000259" key="3">
    <source>
        <dbReference type="PROSITE" id="PS50158"/>
    </source>
</evidence>
<reference evidence="4 5" key="1">
    <citation type="submission" date="2021-06" db="EMBL/GenBank/DDBJ databases">
        <title>A haploid diamondback moth (Plutella xylostella L.) genome assembly resolves 31 chromosomes and identifies a diamide resistance mutation.</title>
        <authorList>
            <person name="Ward C.M."/>
            <person name="Perry K.D."/>
            <person name="Baker G."/>
            <person name="Powis K."/>
            <person name="Heckel D.G."/>
            <person name="Baxter S.W."/>
        </authorList>
    </citation>
    <scope>NUCLEOTIDE SEQUENCE [LARGE SCALE GENOMIC DNA]</scope>
    <source>
        <strain evidence="4 5">LV</strain>
        <tissue evidence="4">Single pupa</tissue>
    </source>
</reference>
<organism evidence="4 5">
    <name type="scientific">Plutella xylostella</name>
    <name type="common">Diamondback moth</name>
    <name type="synonym">Plutella maculipennis</name>
    <dbReference type="NCBI Taxonomy" id="51655"/>
    <lineage>
        <taxon>Eukaryota</taxon>
        <taxon>Metazoa</taxon>
        <taxon>Ecdysozoa</taxon>
        <taxon>Arthropoda</taxon>
        <taxon>Hexapoda</taxon>
        <taxon>Insecta</taxon>
        <taxon>Pterygota</taxon>
        <taxon>Neoptera</taxon>
        <taxon>Endopterygota</taxon>
        <taxon>Lepidoptera</taxon>
        <taxon>Glossata</taxon>
        <taxon>Ditrysia</taxon>
        <taxon>Yponomeutoidea</taxon>
        <taxon>Plutellidae</taxon>
        <taxon>Plutella</taxon>
    </lineage>
</organism>
<protein>
    <recommendedName>
        <fullName evidence="3">CCHC-type domain-containing protein</fullName>
    </recommendedName>
</protein>
<dbReference type="PROSITE" id="PS50158">
    <property type="entry name" value="ZF_CCHC"/>
    <property type="match status" value="1"/>
</dbReference>
<comment type="caution">
    <text evidence="4">The sequence shown here is derived from an EMBL/GenBank/DDBJ whole genome shotgun (WGS) entry which is preliminary data.</text>
</comment>
<keyword evidence="1" id="KW-0862">Zinc</keyword>
<sequence>MPNTHSSRSRSRSRSHRRERRRDRSRKHSRRSRHRYERTPSRVRSPVTSPPASYVSATPNPVPVESRTLDTILSRLEMIESKFTSTPISQPDPPASSVTQAIVDAFQFVNPGRSHYYVSNFDPSIHDVDSWCDEVDRAQLANRWDDKECLSRVAGCLKGDARTWLNEWVSTDRSWSSFKREFKPLCSRKLDYATILFETMCTTSSKFSSYAEYARRTLLRLHIIKGLPDELVTQIVIRGIEDAQVRAAAANAELSSEKLVSFLSIYVKPEQNKAIFIKTKTDHPSRKRGTEHADQSQRKICFNCKGHGHLSHNCPKRFKPSESTFKARPGAPTCTFCKKIGHTESVCFAKERSTGPQGQHNNRNINFCQDSTEKQTT</sequence>
<dbReference type="SUPFAM" id="SSF57756">
    <property type="entry name" value="Retrovirus zinc finger-like domains"/>
    <property type="match status" value="1"/>
</dbReference>
<proteinExistence type="predicted"/>
<dbReference type="Proteomes" id="UP000823941">
    <property type="component" value="Chromosome 14"/>
</dbReference>